<gene>
    <name evidence="2" type="ORF">BZG09_10715</name>
</gene>
<dbReference type="AlphaFoldDB" id="A0AB36K698"/>
<evidence type="ECO:0000313" key="3">
    <source>
        <dbReference type="Proteomes" id="UP000188726"/>
    </source>
</evidence>
<sequence>MGIAADRYARITRQQYDDWYQRFYPVQKRLMEQSQSGVLLGEQLGRVDENADSAAEAAEAGQANRMARYGVTAEEDPNQNAKLALSKASAKNGLRTYERDRSMKTLSGSSMGLRNAPQQQQG</sequence>
<dbReference type="Proteomes" id="UP000188726">
    <property type="component" value="Unassembled WGS sequence"/>
</dbReference>
<accession>A0AB36K698</accession>
<comment type="caution">
    <text evidence="2">The sequence shown here is derived from an EMBL/GenBank/DDBJ whole genome shotgun (WGS) entry which is preliminary data.</text>
</comment>
<dbReference type="EMBL" id="MUEO01000025">
    <property type="protein sequence ID" value="OOE43444.1"/>
    <property type="molecule type" value="Genomic_DNA"/>
</dbReference>
<evidence type="ECO:0000313" key="2">
    <source>
        <dbReference type="EMBL" id="OOE43444.1"/>
    </source>
</evidence>
<feature type="region of interest" description="Disordered" evidence="1">
    <location>
        <begin position="85"/>
        <end position="122"/>
    </location>
</feature>
<organism evidence="2 3">
    <name type="scientific">Salinivibrio kushneri</name>
    <dbReference type="NCBI Taxonomy" id="1908198"/>
    <lineage>
        <taxon>Bacteria</taxon>
        <taxon>Pseudomonadati</taxon>
        <taxon>Pseudomonadota</taxon>
        <taxon>Gammaproteobacteria</taxon>
        <taxon>Vibrionales</taxon>
        <taxon>Vibrionaceae</taxon>
        <taxon>Salinivibrio</taxon>
    </lineage>
</organism>
<evidence type="ECO:0000256" key="1">
    <source>
        <dbReference type="SAM" id="MobiDB-lite"/>
    </source>
</evidence>
<reference evidence="2 3" key="1">
    <citation type="journal article" date="2017" name="Genome Announc.">
        <title>Draft Genome Sequences of Salinivibrio proteolyticus, Salinivibrio sharmensis, Salinivibrio siamensis, Salinivibrio costicola subsp. alcaliphilus, Salinivibrio costicola subsp. vallismortis, and 29 New Isolates Belonging to the Genus Salinivibrio.</title>
        <authorList>
            <person name="Lopez-Hermoso C."/>
            <person name="de la Haba R.R."/>
            <person name="Sanchez-Porro C."/>
            <person name="Bayliss S.C."/>
            <person name="Feil E.J."/>
            <person name="Ventosa A."/>
        </authorList>
    </citation>
    <scope>NUCLEOTIDE SEQUENCE [LARGE SCALE GENOMIC DNA]</scope>
    <source>
        <strain evidence="2 3">IC202</strain>
    </source>
</reference>
<protein>
    <submittedName>
        <fullName evidence="2">Uncharacterized protein</fullName>
    </submittedName>
</protein>
<feature type="compositionally biased region" description="Polar residues" evidence="1">
    <location>
        <begin position="104"/>
        <end position="122"/>
    </location>
</feature>
<feature type="unsure residue" description="D or N" evidence="2">
    <location>
        <position position="100"/>
    </location>
</feature>
<proteinExistence type="predicted"/>
<name>A0AB36K698_9GAMM</name>